<feature type="domain" description="Beta-lactamase-related" evidence="1">
    <location>
        <begin position="99"/>
        <end position="385"/>
    </location>
</feature>
<dbReference type="AlphaFoldDB" id="A0A495DLC6"/>
<evidence type="ECO:0000259" key="1">
    <source>
        <dbReference type="Pfam" id="PF00144"/>
    </source>
</evidence>
<dbReference type="PANTHER" id="PTHR43283">
    <property type="entry name" value="BETA-LACTAMASE-RELATED"/>
    <property type="match status" value="1"/>
</dbReference>
<dbReference type="InterPro" id="IPR050789">
    <property type="entry name" value="Diverse_Enzym_Activities"/>
</dbReference>
<dbReference type="RefSeq" id="WP_121210041.1">
    <property type="nucleotide sequence ID" value="NZ_RBIM01000002.1"/>
</dbReference>
<reference evidence="2 3" key="1">
    <citation type="submission" date="2018-10" db="EMBL/GenBank/DDBJ databases">
        <title>Genomic Encyclopedia of Type Strains, Phase IV (KMG-IV): sequencing the most valuable type-strain genomes for metagenomic binning, comparative biology and taxonomic classification.</title>
        <authorList>
            <person name="Goeker M."/>
        </authorList>
    </citation>
    <scope>NUCLEOTIDE SEQUENCE [LARGE SCALE GENOMIC DNA]</scope>
    <source>
        <strain evidence="2 3">DSM 4734</strain>
    </source>
</reference>
<dbReference type="EMBL" id="RBIM01000002">
    <property type="protein sequence ID" value="RKR02728.1"/>
    <property type="molecule type" value="Genomic_DNA"/>
</dbReference>
<comment type="caution">
    <text evidence="2">The sequence shown here is derived from an EMBL/GenBank/DDBJ whole genome shotgun (WGS) entry which is preliminary data.</text>
</comment>
<dbReference type="InterPro" id="IPR001466">
    <property type="entry name" value="Beta-lactam-related"/>
</dbReference>
<evidence type="ECO:0000313" key="3">
    <source>
        <dbReference type="Proteomes" id="UP000273675"/>
    </source>
</evidence>
<dbReference type="OrthoDB" id="9814204at2"/>
<accession>A0A495DLC6</accession>
<dbReference type="Proteomes" id="UP000273675">
    <property type="component" value="Unassembled WGS sequence"/>
</dbReference>
<dbReference type="SUPFAM" id="SSF56601">
    <property type="entry name" value="beta-lactamase/transpeptidase-like"/>
    <property type="match status" value="1"/>
</dbReference>
<protein>
    <recommendedName>
        <fullName evidence="1">Beta-lactamase-related domain-containing protein</fullName>
    </recommendedName>
</protein>
<dbReference type="Gene3D" id="3.40.710.10">
    <property type="entry name" value="DD-peptidase/beta-lactamase superfamily"/>
    <property type="match status" value="1"/>
</dbReference>
<sequence length="418" mass="46493">MKKLIIGLVIIFSAGALAAAGWFYRPWSEYSPAEIQAATQPERLVETFSNMSDVFPWRAINPSDSAAHLPRNLQSVAISYQFDGADRTLDDWMAESDTTGLMVLHDGEVVYETYRLGADADTRHTSWSVGKSYVATLIAMAMQDGRIANLDQSAEMFAPQYGGTDYGDTTLRHLLMMSAGMDFEENYNAPNSDIRRLFLGANIYGQNIDRLVGEIERNRAPGEDLHYVSANTQVLSAVVRGVYNDNLANIVQDRIWQPLGMTGEAYWNQNIPGENGMAIGYCCLNATLEDYARFGQFYLQDGVWDGARLLPEGWVAQATRPNAPFQEAGPDSVYAHRGYGLHFWVPENHDGEYFMAGVYGQYVWVDERRNIVIARTAADTTWSARTEESIIAMRALAAHYGEMSASETEAGMTEAGNE</sequence>
<evidence type="ECO:0000313" key="2">
    <source>
        <dbReference type="EMBL" id="RKR02728.1"/>
    </source>
</evidence>
<organism evidence="2 3">
    <name type="scientific">Maricaulis maris</name>
    <dbReference type="NCBI Taxonomy" id="74318"/>
    <lineage>
        <taxon>Bacteria</taxon>
        <taxon>Pseudomonadati</taxon>
        <taxon>Pseudomonadota</taxon>
        <taxon>Alphaproteobacteria</taxon>
        <taxon>Maricaulales</taxon>
        <taxon>Maricaulaceae</taxon>
        <taxon>Maricaulis</taxon>
    </lineage>
</organism>
<name>A0A495DLC6_9PROT</name>
<gene>
    <name evidence="2" type="ORF">C7435_0667</name>
</gene>
<proteinExistence type="predicted"/>
<dbReference type="PANTHER" id="PTHR43283:SF14">
    <property type="entry name" value="BLL8153 PROTEIN"/>
    <property type="match status" value="1"/>
</dbReference>
<dbReference type="Pfam" id="PF00144">
    <property type="entry name" value="Beta-lactamase"/>
    <property type="match status" value="1"/>
</dbReference>
<dbReference type="InterPro" id="IPR012338">
    <property type="entry name" value="Beta-lactam/transpept-like"/>
</dbReference>